<evidence type="ECO:0000313" key="8">
    <source>
        <dbReference type="EMBL" id="AFV25655.1"/>
    </source>
</evidence>
<accession>K4MK99</accession>
<evidence type="ECO:0000256" key="4">
    <source>
        <dbReference type="ARBA" id="ARBA00022989"/>
    </source>
</evidence>
<dbReference type="Pfam" id="PF01895">
    <property type="entry name" value="PhoU"/>
    <property type="match status" value="1"/>
</dbReference>
<dbReference type="InterPro" id="IPR038078">
    <property type="entry name" value="PhoU-like_sf"/>
</dbReference>
<dbReference type="GO" id="GO:0005886">
    <property type="term" value="C:plasma membrane"/>
    <property type="evidence" value="ECO:0007669"/>
    <property type="project" value="UniProtKB-SubCell"/>
</dbReference>
<dbReference type="Gene3D" id="1.20.58.220">
    <property type="entry name" value="Phosphate transport system protein phou homolog 2, domain 2"/>
    <property type="match status" value="1"/>
</dbReference>
<sequence>MILRGGVCMIWPMVIGVLGGIGIFLYGMYIASEGLKKSASHHLKNFLSKVTKNQFFGSLAGITLAAVLQSSSAATVMVVGFVNAGLLTLRQAMGLMLGSAIGTTITVQLIAFKITDYALLFIALGVCIFLLSKQQMKSIGSIVLGFGFVFFGMAIITDAMLPIQHNPELTNAFIYLTDNLLLTVLIALIFTAIIQNSAAAIAIAMTLAASGSLTIEASIAIVYGANVGTVVTALISSISSSKDAQRTAVAHAIFKIIGVLLFLPFTQLFVYGLEAVGGGIERQIANAHTIFNIVNLLVLLPFCNKFADWMVLLLPYKEKVTKHIKYLENESLEVPTIALIQTRKELGNMAKLIDEHMLHHFDDLLDAHNPVHRQAVIRYEDNIDEIYKSIYHYLQKITQKDLTDEESEESLKYLYINNHLEGISDSLQHIALTTTKLEGAQTNLKEWEAKGISHLFEEVSTNYHMVINAFDENDREKAIEVINRNPIILRKEKDLRFQHFNSGSNQSSRLSSVYVDIMNELIMLNHHIVSISYTLIGMV</sequence>
<proteinExistence type="predicted"/>
<gene>
    <name evidence="8" type="ORF">BalcAV0509</name>
</gene>
<feature type="transmembrane region" description="Helical" evidence="6">
    <location>
        <begin position="94"/>
        <end position="111"/>
    </location>
</feature>
<keyword evidence="4 6" id="KW-1133">Transmembrane helix</keyword>
<dbReference type="PANTHER" id="PTHR10010">
    <property type="entry name" value="SOLUTE CARRIER FAMILY 34 SODIUM PHOSPHATE , MEMBER 2-RELATED"/>
    <property type="match status" value="1"/>
</dbReference>
<feature type="transmembrane region" description="Helical" evidence="6">
    <location>
        <begin position="252"/>
        <end position="273"/>
    </location>
</feature>
<dbReference type="SUPFAM" id="SSF109755">
    <property type="entry name" value="PhoU-like"/>
    <property type="match status" value="1"/>
</dbReference>
<keyword evidence="5 6" id="KW-0472">Membrane</keyword>
<dbReference type="NCBIfam" id="NF037997">
    <property type="entry name" value="Na_Pi_symport"/>
    <property type="match status" value="1"/>
</dbReference>
<dbReference type="InterPro" id="IPR003841">
    <property type="entry name" value="Na/Pi_transpt"/>
</dbReference>
<dbReference type="NCBIfam" id="TIGR00704">
    <property type="entry name" value="NaPi_cotrn_rel"/>
    <property type="match status" value="1"/>
</dbReference>
<dbReference type="InterPro" id="IPR004633">
    <property type="entry name" value="NaPi_cotrn-rel/YqeW-like"/>
</dbReference>
<keyword evidence="2" id="KW-1003">Cell membrane</keyword>
<name>K4MK99_ALKAL</name>
<reference evidence="8" key="1">
    <citation type="submission" date="2012-07" db="EMBL/GenBank/DDBJ databases">
        <title>A Draft Genome for Bacillus alcalophilus strain ATCC 27647.</title>
        <authorList>
            <person name="Attie O."/>
            <person name="Jayaprakash A."/>
            <person name="Sachidanandam R."/>
            <person name="Shah H."/>
            <person name="Paulsen I."/>
            <person name="Morino M."/>
            <person name="Ito M."/>
            <person name="Krulwich T."/>
        </authorList>
    </citation>
    <scope>NUCLEOTIDE SEQUENCE</scope>
    <source>
        <strain evidence="8">ATCC 27647</strain>
    </source>
</reference>
<feature type="transmembrane region" description="Helical" evidence="6">
    <location>
        <begin position="7"/>
        <end position="31"/>
    </location>
</feature>
<dbReference type="GO" id="GO:0005436">
    <property type="term" value="F:sodium:phosphate symporter activity"/>
    <property type="evidence" value="ECO:0007669"/>
    <property type="project" value="InterPro"/>
</dbReference>
<evidence type="ECO:0000256" key="5">
    <source>
        <dbReference type="ARBA" id="ARBA00023136"/>
    </source>
</evidence>
<dbReference type="OrthoDB" id="9763003at2"/>
<dbReference type="GO" id="GO:0044341">
    <property type="term" value="P:sodium-dependent phosphate transport"/>
    <property type="evidence" value="ECO:0007669"/>
    <property type="project" value="InterPro"/>
</dbReference>
<dbReference type="AlphaFoldDB" id="K4MK99"/>
<feature type="transmembrane region" description="Helical" evidence="6">
    <location>
        <begin position="139"/>
        <end position="160"/>
    </location>
</feature>
<evidence type="ECO:0000256" key="6">
    <source>
        <dbReference type="SAM" id="Phobius"/>
    </source>
</evidence>
<evidence type="ECO:0000256" key="3">
    <source>
        <dbReference type="ARBA" id="ARBA00022692"/>
    </source>
</evidence>
<feature type="transmembrane region" description="Helical" evidence="6">
    <location>
        <begin position="221"/>
        <end position="240"/>
    </location>
</feature>
<evidence type="ECO:0000256" key="2">
    <source>
        <dbReference type="ARBA" id="ARBA00022475"/>
    </source>
</evidence>
<organism evidence="8">
    <name type="scientific">Alkalihalobacillus alcalophilus ATCC 27647 = CGMCC 1.3604</name>
    <dbReference type="NCBI Taxonomy" id="1218173"/>
    <lineage>
        <taxon>Bacteria</taxon>
        <taxon>Bacillati</taxon>
        <taxon>Bacillota</taxon>
        <taxon>Bacilli</taxon>
        <taxon>Bacillales</taxon>
        <taxon>Bacillaceae</taxon>
        <taxon>Alkalihalobacillus</taxon>
    </lineage>
</organism>
<feature type="transmembrane region" description="Helical" evidence="6">
    <location>
        <begin position="117"/>
        <end position="132"/>
    </location>
</feature>
<dbReference type="PANTHER" id="PTHR10010:SF46">
    <property type="entry name" value="SODIUM-DEPENDENT PHOSPHATE TRANSPORT PROTEIN 2B"/>
    <property type="match status" value="1"/>
</dbReference>
<feature type="transmembrane region" description="Helical" evidence="6">
    <location>
        <begin position="293"/>
        <end position="316"/>
    </location>
</feature>
<dbReference type="EMBL" id="JX399232">
    <property type="protein sequence ID" value="AFV25655.1"/>
    <property type="molecule type" value="Genomic_DNA"/>
</dbReference>
<dbReference type="Pfam" id="PF02690">
    <property type="entry name" value="Na_Pi_cotrans"/>
    <property type="match status" value="2"/>
</dbReference>
<feature type="domain" description="PhoU" evidence="7">
    <location>
        <begin position="355"/>
        <end position="431"/>
    </location>
</feature>
<comment type="subcellular location">
    <subcellularLocation>
        <location evidence="1">Cell membrane</location>
        <topology evidence="1">Multi-pass membrane protein</topology>
    </subcellularLocation>
</comment>
<evidence type="ECO:0000256" key="1">
    <source>
        <dbReference type="ARBA" id="ARBA00004651"/>
    </source>
</evidence>
<dbReference type="InterPro" id="IPR026022">
    <property type="entry name" value="PhoU_dom"/>
</dbReference>
<keyword evidence="3 6" id="KW-0812">Transmembrane</keyword>
<feature type="transmembrane region" description="Helical" evidence="6">
    <location>
        <begin position="55"/>
        <end position="82"/>
    </location>
</feature>
<evidence type="ECO:0000259" key="7">
    <source>
        <dbReference type="Pfam" id="PF01895"/>
    </source>
</evidence>
<protein>
    <submittedName>
        <fullName evidence="8">Sodium ion:phosphate symporter transporter</fullName>
    </submittedName>
</protein>